<dbReference type="AlphaFoldDB" id="A0A4P9ZEN4"/>
<name>A0A4P9ZEN4_9ASCO</name>
<protein>
    <recommendedName>
        <fullName evidence="1">Nucleolar 27S pre-rRNA processing Urb2/Npa2 C-terminal domain-containing protein</fullName>
    </recommendedName>
</protein>
<gene>
    <name evidence="2" type="ORF">METBISCDRAFT_23177</name>
</gene>
<dbReference type="EMBL" id="ML004455">
    <property type="protein sequence ID" value="RKP30641.1"/>
    <property type="molecule type" value="Genomic_DNA"/>
</dbReference>
<dbReference type="OrthoDB" id="160374at2759"/>
<organism evidence="2 3">
    <name type="scientific">Metschnikowia bicuspidata</name>
    <dbReference type="NCBI Taxonomy" id="27322"/>
    <lineage>
        <taxon>Eukaryota</taxon>
        <taxon>Fungi</taxon>
        <taxon>Dikarya</taxon>
        <taxon>Ascomycota</taxon>
        <taxon>Saccharomycotina</taxon>
        <taxon>Pichiomycetes</taxon>
        <taxon>Metschnikowiaceae</taxon>
        <taxon>Metschnikowia</taxon>
    </lineage>
</organism>
<accession>A0A4P9ZEN4</accession>
<evidence type="ECO:0000313" key="3">
    <source>
        <dbReference type="Proteomes" id="UP000268321"/>
    </source>
</evidence>
<dbReference type="Pfam" id="PF10441">
    <property type="entry name" value="Urb2"/>
    <property type="match status" value="1"/>
</dbReference>
<proteinExistence type="predicted"/>
<dbReference type="InterPro" id="IPR018849">
    <property type="entry name" value="Urb2/Npa2_C"/>
</dbReference>
<sequence length="1154" mass="131484">MTSAEQVTKLLRAKNATPKSVESVASDLLLRRIPVFLPNADQFVFDLLCDRMNDLTGKVFKNWKYSPQLWLLWKRCWQKLGSTELNREVRAKSFANVRIIQVVLDALEKVYVDSQPSSEPAKDGAKKKYKEKNLKSNDLLVRLAEKRSPVLPERRRLLGEMFACLTAFMESGYILVDEISATALLLSYTKLLLLQFAQDDETDSWAALISTLYHIPRQSVTYKPSKKAIARYYSEVLPFTLRLFTANAQSLQELAHTLIHSAFCKVLFEGKNPSLVTQVKFHAEFVERLSDAEIELLFEQSLLHLAPNDVSHCETLYSGLTKNRLYALCTSLLSALSKLNRVMSPLFTQDIFHAQMNNKPVNWLLAAQLMSIDTTLALSNWESLVKAACTSELFVSTATKIALGFVRAREYSKFLSNVYPYALSKSDAWDNELIFSTLSSHVNELSGNQINNLVNELVDRKQLKSLLLIAYGLFSCSLIKQEAAKSAFTEPLIRDFKCSQLSFYVYCLYGDYVLEQEEFVHSQGQLNSYYDLCLVFRNVEMTGDMRGLEEKNLESVLGKLRQEEVLLFFNRWIVILENLPKLHCTLLTLFFSLPKESILSFLKSRATVIFELPHLLKSILSYIQNNEVLGLVEILEIMPHVVIRKFFSDHVRVLCSKLKENPNDISSMKVLQYVMVHPTLSFEMETKADYLIDLAHSTNPEYLPLVINMVRNIWRAHLQALRTERSRVYTSDYIAKLLNNLSKPQNSDLELAKCVLVHERTRTLEQAEELLEKYVRLVSKSNGDTFEKKIDSLTDVPFLTEITKKAVNEVIKSAEPQKLSPVYIKKLYDLVTQVYGPSHNVFLMTLFVALRKQLHENHHEDLINSLSAYVSRLPEKEFETAFCYVLFSFEDVPKDLLCPFLDLLTVMTSNLRKYTDDLNFDLFTASFLRITSHVRDCHSPKTLLRAMDCVAASFKQSLKASGQYPVELEIELCNTAAASLKDANDANAAYAEQIYLSLASIFTKLIVQQRHRFFSRYHLVVGAMTTFLEPLSGNGPLKGSSASADAFKRMLVSLCEPQVYSSARDSTKLTSLATMFKTAFRRHAHILLCNFISIHLSAPFTGDSYDKVMSGIYSLCGLMTKSDFKLARQHLDSQGRTYLQTLYSDGKSTNKWVG</sequence>
<keyword evidence="3" id="KW-1185">Reference proteome</keyword>
<evidence type="ECO:0000259" key="1">
    <source>
        <dbReference type="Pfam" id="PF10441"/>
    </source>
</evidence>
<feature type="domain" description="Nucleolar 27S pre-rRNA processing Urb2/Npa2 C-terminal" evidence="1">
    <location>
        <begin position="945"/>
        <end position="1154"/>
    </location>
</feature>
<dbReference type="Proteomes" id="UP000268321">
    <property type="component" value="Unassembled WGS sequence"/>
</dbReference>
<evidence type="ECO:0000313" key="2">
    <source>
        <dbReference type="EMBL" id="RKP30641.1"/>
    </source>
</evidence>
<reference evidence="3" key="1">
    <citation type="journal article" date="2018" name="Nat. Microbiol.">
        <title>Leveraging single-cell genomics to expand the fungal tree of life.</title>
        <authorList>
            <person name="Ahrendt S.R."/>
            <person name="Quandt C.A."/>
            <person name="Ciobanu D."/>
            <person name="Clum A."/>
            <person name="Salamov A."/>
            <person name="Andreopoulos B."/>
            <person name="Cheng J.F."/>
            <person name="Woyke T."/>
            <person name="Pelin A."/>
            <person name="Henrissat B."/>
            <person name="Reynolds N.K."/>
            <person name="Benny G.L."/>
            <person name="Smith M.E."/>
            <person name="James T.Y."/>
            <person name="Grigoriev I.V."/>
        </authorList>
    </citation>
    <scope>NUCLEOTIDE SEQUENCE [LARGE SCALE GENOMIC DNA]</scope>
    <source>
        <strain evidence="3">Baker2002</strain>
    </source>
</reference>